<feature type="domain" description="Methyltransferase type 11" evidence="1">
    <location>
        <begin position="54"/>
        <end position="148"/>
    </location>
</feature>
<dbReference type="SUPFAM" id="SSF53335">
    <property type="entry name" value="S-adenosyl-L-methionine-dependent methyltransferases"/>
    <property type="match status" value="1"/>
</dbReference>
<proteinExistence type="predicted"/>
<dbReference type="Pfam" id="PF08241">
    <property type="entry name" value="Methyltransf_11"/>
    <property type="match status" value="1"/>
</dbReference>
<keyword evidence="2" id="KW-0808">Transferase</keyword>
<dbReference type="GO" id="GO:0008757">
    <property type="term" value="F:S-adenosylmethionine-dependent methyltransferase activity"/>
    <property type="evidence" value="ECO:0007669"/>
    <property type="project" value="InterPro"/>
</dbReference>
<dbReference type="AlphaFoldDB" id="A0A2P2BZL6"/>
<evidence type="ECO:0000313" key="2">
    <source>
        <dbReference type="EMBL" id="CUR55220.1"/>
    </source>
</evidence>
<gene>
    <name evidence="2" type="ORF">NOCA2230140</name>
</gene>
<sequence>MSTHIDDPEVLTQLRVKQQQVWSSGDYNRIAALTVAVNETVVASAEVVPDEDVLDVATGTGHAALAAARIGARVTGIDYVPALLDIARQRAAAERLQVDFIEAPAEELPFADGSFDVAVSAIGVMFAADHARAAAELVRVVRPGGRIAVASWTRSGFVGGILSIVGRHVSPPPGAQSPLGWGDEDVVADLLGPEVDGVGSSVHAVTQRFSSAEAFADLFLTYYGPTHSAANRLDDAGRAALRADLVAHAKANAEVGSDGLVTPWEYRVVLATRR</sequence>
<accession>A0A2P2BZL6</accession>
<dbReference type="InterPro" id="IPR029063">
    <property type="entry name" value="SAM-dependent_MTases_sf"/>
</dbReference>
<dbReference type="GO" id="GO:0032259">
    <property type="term" value="P:methylation"/>
    <property type="evidence" value="ECO:0007669"/>
    <property type="project" value="UniProtKB-KW"/>
</dbReference>
<dbReference type="PANTHER" id="PTHR43591:SF24">
    <property type="entry name" value="2-METHOXY-6-POLYPRENYL-1,4-BENZOQUINOL METHYLASE, MITOCHONDRIAL"/>
    <property type="match status" value="1"/>
</dbReference>
<name>A0A2P2BZL6_9ZZZZ</name>
<dbReference type="Gene3D" id="3.40.50.150">
    <property type="entry name" value="Vaccinia Virus protein VP39"/>
    <property type="match status" value="1"/>
</dbReference>
<organism evidence="2">
    <name type="scientific">metagenome</name>
    <dbReference type="NCBI Taxonomy" id="256318"/>
    <lineage>
        <taxon>unclassified sequences</taxon>
        <taxon>metagenomes</taxon>
    </lineage>
</organism>
<evidence type="ECO:0000259" key="1">
    <source>
        <dbReference type="Pfam" id="PF08241"/>
    </source>
</evidence>
<reference evidence="2" key="1">
    <citation type="submission" date="2015-08" db="EMBL/GenBank/DDBJ databases">
        <authorList>
            <person name="Babu N.S."/>
            <person name="Beckwith C.J."/>
            <person name="Beseler K.G."/>
            <person name="Brison A."/>
            <person name="Carone J.V."/>
            <person name="Caskin T.P."/>
            <person name="Diamond M."/>
            <person name="Durham M.E."/>
            <person name="Foxe J.M."/>
            <person name="Go M."/>
            <person name="Henderson B.A."/>
            <person name="Jones I.B."/>
            <person name="McGettigan J.A."/>
            <person name="Micheletti S.J."/>
            <person name="Nasrallah M.E."/>
            <person name="Ortiz D."/>
            <person name="Piller C.R."/>
            <person name="Privatt S.R."/>
            <person name="Schneider S.L."/>
            <person name="Sharp S."/>
            <person name="Smith T.C."/>
            <person name="Stanton J.D."/>
            <person name="Ullery H.E."/>
            <person name="Wilson R.J."/>
            <person name="Serrano M.G."/>
            <person name="Buck G."/>
            <person name="Lee V."/>
            <person name="Wang Y."/>
            <person name="Carvalho R."/>
            <person name="Voegtly L."/>
            <person name="Shi R."/>
            <person name="Duckworth R."/>
            <person name="Johnson A."/>
            <person name="Loviza R."/>
            <person name="Walstead R."/>
            <person name="Shah Z."/>
            <person name="Kiflezghi M."/>
            <person name="Wade K."/>
            <person name="Ball S.L."/>
            <person name="Bradley K.W."/>
            <person name="Asai D.J."/>
            <person name="Bowman C.A."/>
            <person name="Russell D.A."/>
            <person name="Pope W.H."/>
            <person name="Jacobs-Sera D."/>
            <person name="Hendrix R.W."/>
            <person name="Hatfull G.F."/>
        </authorList>
    </citation>
    <scope>NUCLEOTIDE SEQUENCE</scope>
</reference>
<dbReference type="EMBL" id="CZKA01000016">
    <property type="protein sequence ID" value="CUR55220.1"/>
    <property type="molecule type" value="Genomic_DNA"/>
</dbReference>
<protein>
    <submittedName>
        <fullName evidence="2">Putative methyltransferase</fullName>
    </submittedName>
</protein>
<keyword evidence="2" id="KW-0489">Methyltransferase</keyword>
<dbReference type="PANTHER" id="PTHR43591">
    <property type="entry name" value="METHYLTRANSFERASE"/>
    <property type="match status" value="1"/>
</dbReference>
<dbReference type="CDD" id="cd02440">
    <property type="entry name" value="AdoMet_MTases"/>
    <property type="match status" value="1"/>
</dbReference>
<dbReference type="InterPro" id="IPR013216">
    <property type="entry name" value="Methyltransf_11"/>
</dbReference>